<dbReference type="RefSeq" id="XP_027195659.1">
    <property type="nucleotide sequence ID" value="XM_027339858.1"/>
</dbReference>
<protein>
    <submittedName>
        <fullName evidence="3">Uncharacterized protein LOC113790220</fullName>
    </submittedName>
</protein>
<dbReference type="AlphaFoldDB" id="A0A6P6XUT6"/>
<dbReference type="OrthoDB" id="6510379at2759"/>
<evidence type="ECO:0000256" key="1">
    <source>
        <dbReference type="SAM" id="SignalP"/>
    </source>
</evidence>
<evidence type="ECO:0000313" key="2">
    <source>
        <dbReference type="Proteomes" id="UP000515146"/>
    </source>
</evidence>
<dbReference type="KEGG" id="dpte:113790220"/>
<proteinExistence type="predicted"/>
<reference evidence="3" key="1">
    <citation type="submission" date="2025-08" db="UniProtKB">
        <authorList>
            <consortium name="RefSeq"/>
        </authorList>
    </citation>
    <scope>IDENTIFICATION</scope>
    <source>
        <strain evidence="3">Airmid</strain>
    </source>
</reference>
<keyword evidence="2" id="KW-1185">Reference proteome</keyword>
<sequence length="484" mass="55855">MNSKLLKLFIIVAFIIISVRSATDNVGISSNSHHQNDNNDDEVDELANRLIDGALERIRNLSDIEPYHLHRNYRLEIHQQLGLIPVDICLSSCYLIIRNGILNGLSRMQRTSNGAIVNEEGTNDLIAYFVVGIENANLESILQFTIGHMEVFSRLTSSHIGLIRIKMKIASRKKGLELLSLRVRRIQNVRIRFLTKNETTVNNDGDDDNERWLIDTLTDAIITYFNDHVRRVLSRALFEILSEEFKFMQDSNAIDNEKTITTQNSIDLNDWGMNDDDEVDPVTNNLIDQMLDGLKNNGQLDEYRLHEDYELDLVDAFLFTWDPCYGKCKIRLTNATVWGLTNMTRYGNGIMTNDGNDLVLRFRLQAYNLKMKGVMSIKLIGYSVTDAPFIDKVGYQIQYMDLSIGPKNKISLKELRVEEIRDVELEFTRFQDSKILKKFSDMIAKKLVAMMEDQMAELSTKIFFPILEGELKYLEKRKRTEQDI</sequence>
<feature type="signal peptide" evidence="1">
    <location>
        <begin position="1"/>
        <end position="21"/>
    </location>
</feature>
<dbReference type="InParanoid" id="A0A6P6XUT6"/>
<dbReference type="InterPro" id="IPR038602">
    <property type="entry name" value="Mite_allergen_7_sf"/>
</dbReference>
<dbReference type="Gene3D" id="3.15.10.50">
    <property type="match status" value="2"/>
</dbReference>
<dbReference type="Proteomes" id="UP000515146">
    <property type="component" value="Unplaced"/>
</dbReference>
<keyword evidence="1" id="KW-0732">Signal</keyword>
<dbReference type="InterPro" id="IPR020234">
    <property type="entry name" value="Mite_allergen_group-7"/>
</dbReference>
<evidence type="ECO:0000313" key="3">
    <source>
        <dbReference type="RefSeq" id="XP_027195659.1"/>
    </source>
</evidence>
<dbReference type="Pfam" id="PF16984">
    <property type="entry name" value="Grp7_allergen"/>
    <property type="match status" value="1"/>
</dbReference>
<name>A0A6P6XUT6_DERPT</name>
<gene>
    <name evidence="3" type="primary">LOC113790220</name>
</gene>
<feature type="chain" id="PRO_5027982536" evidence="1">
    <location>
        <begin position="22"/>
        <end position="484"/>
    </location>
</feature>
<organism evidence="2 3">
    <name type="scientific">Dermatophagoides pteronyssinus</name>
    <name type="common">European house dust mite</name>
    <dbReference type="NCBI Taxonomy" id="6956"/>
    <lineage>
        <taxon>Eukaryota</taxon>
        <taxon>Metazoa</taxon>
        <taxon>Ecdysozoa</taxon>
        <taxon>Arthropoda</taxon>
        <taxon>Chelicerata</taxon>
        <taxon>Arachnida</taxon>
        <taxon>Acari</taxon>
        <taxon>Acariformes</taxon>
        <taxon>Sarcoptiformes</taxon>
        <taxon>Astigmata</taxon>
        <taxon>Psoroptidia</taxon>
        <taxon>Analgoidea</taxon>
        <taxon>Pyroglyphidae</taxon>
        <taxon>Dermatophagoidinae</taxon>
        <taxon>Dermatophagoides</taxon>
    </lineage>
</organism>
<accession>A0A6P6XUT6</accession>